<feature type="active site" description="Charge relay system" evidence="6 7">
    <location>
        <position position="254"/>
    </location>
</feature>
<evidence type="ECO:0000256" key="1">
    <source>
        <dbReference type="ARBA" id="ARBA00011073"/>
    </source>
</evidence>
<evidence type="ECO:0000256" key="3">
    <source>
        <dbReference type="ARBA" id="ARBA00022729"/>
    </source>
</evidence>
<evidence type="ECO:0000256" key="4">
    <source>
        <dbReference type="ARBA" id="ARBA00022801"/>
    </source>
</evidence>
<keyword evidence="14" id="KW-1185">Reference proteome</keyword>
<dbReference type="GO" id="GO:0005615">
    <property type="term" value="C:extracellular space"/>
    <property type="evidence" value="ECO:0007669"/>
    <property type="project" value="TreeGrafter"/>
</dbReference>
<dbReference type="InterPro" id="IPR000209">
    <property type="entry name" value="Peptidase_S8/S53_dom"/>
</dbReference>
<evidence type="ECO:0000313" key="11">
    <source>
        <dbReference type="EMBL" id="CAD6929389.1"/>
    </source>
</evidence>
<gene>
    <name evidence="12" type="ORF">A4X03_0g4431</name>
    <name evidence="11" type="ORF">JKIAZH3_G1017</name>
</gene>
<dbReference type="InterPro" id="IPR036852">
    <property type="entry name" value="Peptidase_S8/S53_dom_sf"/>
</dbReference>
<reference evidence="12" key="1">
    <citation type="submission" date="2016-04" db="EMBL/GenBank/DDBJ databases">
        <authorList>
            <person name="Nguyen H.D."/>
            <person name="Kesanakurti P."/>
            <person name="Cullis J."/>
            <person name="Levesque C.A."/>
            <person name="Hambleton S."/>
        </authorList>
    </citation>
    <scope>NUCLEOTIDE SEQUENCE</scope>
    <source>
        <strain evidence="12">DAOMC 238032</strain>
    </source>
</reference>
<dbReference type="SUPFAM" id="SSF52743">
    <property type="entry name" value="Subtilisin-like"/>
    <property type="match status" value="1"/>
</dbReference>
<evidence type="ECO:0000256" key="5">
    <source>
        <dbReference type="ARBA" id="ARBA00022825"/>
    </source>
</evidence>
<dbReference type="InterPro" id="IPR050131">
    <property type="entry name" value="Peptidase_S8_subtilisin-like"/>
</dbReference>
<feature type="active site" description="Charge relay system" evidence="6 7">
    <location>
        <position position="575"/>
    </location>
</feature>
<accession>A0A177UML9</accession>
<dbReference type="AlphaFoldDB" id="A0A177UML9"/>
<dbReference type="EMBL" id="LWDD02000599">
    <property type="protein sequence ID" value="KAE8258265.1"/>
    <property type="molecule type" value="Genomic_DNA"/>
</dbReference>
<evidence type="ECO:0008006" key="15">
    <source>
        <dbReference type="Google" id="ProtNLM"/>
    </source>
</evidence>
<keyword evidence="5 7" id="KW-0720">Serine protease</keyword>
<evidence type="ECO:0000313" key="13">
    <source>
        <dbReference type="Proteomes" id="UP000077671"/>
    </source>
</evidence>
<dbReference type="GO" id="GO:0016020">
    <property type="term" value="C:membrane"/>
    <property type="evidence" value="ECO:0007669"/>
    <property type="project" value="InterPro"/>
</dbReference>
<feature type="domain" description="Peptidase S8/S53" evidence="9">
    <location>
        <begin position="191"/>
        <end position="611"/>
    </location>
</feature>
<dbReference type="EMBL" id="CAJHJG010003295">
    <property type="protein sequence ID" value="CAD6929389.1"/>
    <property type="molecule type" value="Genomic_DNA"/>
</dbReference>
<evidence type="ECO:0000313" key="12">
    <source>
        <dbReference type="EMBL" id="KAE8258265.1"/>
    </source>
</evidence>
<dbReference type="PANTHER" id="PTHR43806">
    <property type="entry name" value="PEPTIDASE S8"/>
    <property type="match status" value="1"/>
</dbReference>
<organism evidence="12 13">
    <name type="scientific">Tilletia caries</name>
    <name type="common">wheat bunt fungus</name>
    <dbReference type="NCBI Taxonomy" id="13290"/>
    <lineage>
        <taxon>Eukaryota</taxon>
        <taxon>Fungi</taxon>
        <taxon>Dikarya</taxon>
        <taxon>Basidiomycota</taxon>
        <taxon>Ustilaginomycotina</taxon>
        <taxon>Exobasidiomycetes</taxon>
        <taxon>Tilletiales</taxon>
        <taxon>Tilletiaceae</taxon>
        <taxon>Tilletia</taxon>
    </lineage>
</organism>
<dbReference type="InterPro" id="IPR015500">
    <property type="entry name" value="Peptidase_S8_subtilisin-rel"/>
</dbReference>
<feature type="chain" id="PRO_5044550197" description="Peptidase S8/S53 domain-containing protein" evidence="8">
    <location>
        <begin position="24"/>
        <end position="933"/>
    </location>
</feature>
<reference evidence="11" key="3">
    <citation type="submission" date="2020-10" db="EMBL/GenBank/DDBJ databases">
        <authorList>
            <person name="Sedaghatjoo S."/>
        </authorList>
    </citation>
    <scope>NUCLEOTIDE SEQUENCE</scope>
    <source>
        <strain evidence="11">AZH3</strain>
    </source>
</reference>
<dbReference type="GO" id="GO:0006508">
    <property type="term" value="P:proteolysis"/>
    <property type="evidence" value="ECO:0007669"/>
    <property type="project" value="UniProtKB-KW"/>
</dbReference>
<comment type="caution">
    <text evidence="12">The sequence shown here is derived from an EMBL/GenBank/DDBJ whole genome shotgun (WGS) entry which is preliminary data.</text>
</comment>
<evidence type="ECO:0000313" key="14">
    <source>
        <dbReference type="Proteomes" id="UP000836402"/>
    </source>
</evidence>
<dbReference type="Proteomes" id="UP000077671">
    <property type="component" value="Unassembled WGS sequence"/>
</dbReference>
<evidence type="ECO:0000256" key="6">
    <source>
        <dbReference type="PIRSR" id="PIRSR615500-1"/>
    </source>
</evidence>
<evidence type="ECO:0000256" key="8">
    <source>
        <dbReference type="SAM" id="SignalP"/>
    </source>
</evidence>
<comment type="similarity">
    <text evidence="1 7">Belongs to the peptidase S8 family.</text>
</comment>
<dbReference type="PRINTS" id="PR00723">
    <property type="entry name" value="SUBTILISIN"/>
</dbReference>
<proteinExistence type="inferred from homology"/>
<feature type="active site" description="Charge relay system" evidence="6 7">
    <location>
        <position position="199"/>
    </location>
</feature>
<dbReference type="PROSITE" id="PS51892">
    <property type="entry name" value="SUBTILASE"/>
    <property type="match status" value="1"/>
</dbReference>
<evidence type="ECO:0000259" key="10">
    <source>
        <dbReference type="Pfam" id="PF06280"/>
    </source>
</evidence>
<dbReference type="Pfam" id="PF00082">
    <property type="entry name" value="Peptidase_S8"/>
    <property type="match status" value="1"/>
</dbReference>
<feature type="signal peptide" evidence="8">
    <location>
        <begin position="1"/>
        <end position="23"/>
    </location>
</feature>
<keyword evidence="3 8" id="KW-0732">Signal</keyword>
<protein>
    <recommendedName>
        <fullName evidence="15">Peptidase S8/S53 domain-containing protein</fullName>
    </recommendedName>
</protein>
<dbReference type="Pfam" id="PF06280">
    <property type="entry name" value="fn3_5"/>
    <property type="match status" value="1"/>
</dbReference>
<feature type="domain" description="C5a peptidase/Subtilisin-like protease SBT2-like Fn3-like" evidence="10">
    <location>
        <begin position="650"/>
        <end position="766"/>
    </location>
</feature>
<dbReference type="Proteomes" id="UP000836402">
    <property type="component" value="Unassembled WGS sequence"/>
</dbReference>
<dbReference type="GO" id="GO:0004252">
    <property type="term" value="F:serine-type endopeptidase activity"/>
    <property type="evidence" value="ECO:0007669"/>
    <property type="project" value="UniProtKB-UniRule"/>
</dbReference>
<dbReference type="PANTHER" id="PTHR43806:SF66">
    <property type="entry name" value="SERIN ENDOPEPTIDASE"/>
    <property type="match status" value="1"/>
</dbReference>
<dbReference type="Gene3D" id="3.40.50.200">
    <property type="entry name" value="Peptidase S8/S53 domain"/>
    <property type="match status" value="2"/>
</dbReference>
<evidence type="ECO:0000256" key="2">
    <source>
        <dbReference type="ARBA" id="ARBA00022670"/>
    </source>
</evidence>
<sequence>MTHWRSRLLLAISWLTFTFYSYLHEVGSISLSTADARSVRRSTASNRQLKDSYIVQFFPSENIRPSADRTPVIDDAVHVAFERYLDSSIAGLYTVRHRMTDPRLFFALSLTLHEGANISTLQGFEGVMAIHPITIMDARQVLRPLVRQSNEAVVTPMSKNNTASVLAAVAEAPHRMTGMDRLHAELGGNGIGQLIGIIDLGVDYSLTALNGGKKNGDKCFGDGCPIAGGGALVNDQGNPGWVPDPFADCPLLIHGTHVTGIAIGNDTNQGFVGVAPKARVNLYRLASCTDPFVAVDTVLSAMQRAFHDGVHIISMSISYESGWGSRPIAALASQLVDHGVIIVAANGNDGESGAFYSQSPADAPGVIGAGSVDNDVLLGRTASYVQHGASTDFVYLSAKSIPGNGSPSFPVYVTSKTPSEVNDACQPLPDSTPDLKNFVVLIARSFSCTMDTQINSAVDKGAKRILIYNRNRLGKVYADVYADVGADLHVALIDENVGVDIVNAINAGGKISISFAAQTNVAVNNPVTGRMISYFSQTGPSFDLRITGSVSAPGGSILSTFPVVLGQVGADSGTSMSTPYIASSIAAYRSVKGNSETPAQIRSAITTTATPIAFAANQSILESVARQAGGLINVYAAVKRLTNVWPDRLHLNDTDDFQATQTLSFTNIGPKETQLFTMKHLPAGTIFTAGDKGLYSWNAGPLVPVSEHQTSIEFAPSTFSLAPGAKQIVKAVFKSPSVDQEKIPIFSGFVKAESNTPFGSLTIPYMGVAARLGKIPVLNLNGTSTYFQPSLVEPVGDQSICDDRHSYNLSDDTQLPTLKFQMFAGSRLVTVDLVQANTTFKPTIALQCGHRETSLVSPNDGVLGNVVTLIDLPRDDLQYAVAGPNYTDFKGASKPIPNGHYRFILKALRLDQPSNVSSSYETYVSHAFHIKRP</sequence>
<evidence type="ECO:0000259" key="9">
    <source>
        <dbReference type="Pfam" id="PF00082"/>
    </source>
</evidence>
<dbReference type="InterPro" id="IPR010435">
    <property type="entry name" value="C5a/SBT2-like_Fn3"/>
</dbReference>
<evidence type="ECO:0000256" key="7">
    <source>
        <dbReference type="PROSITE-ProRule" id="PRU01240"/>
    </source>
</evidence>
<keyword evidence="4 7" id="KW-0378">Hydrolase</keyword>
<reference evidence="12" key="2">
    <citation type="journal article" date="2019" name="IMA Fungus">
        <title>Genome sequencing and comparison of five Tilletia species to identify candidate genes for the detection of regulated species infecting wheat.</title>
        <authorList>
            <person name="Nguyen H.D.T."/>
            <person name="Sultana T."/>
            <person name="Kesanakurti P."/>
            <person name="Hambleton S."/>
        </authorList>
    </citation>
    <scope>NUCLEOTIDE SEQUENCE</scope>
    <source>
        <strain evidence="12">DAOMC 238032</strain>
    </source>
</reference>
<name>A0A177UML9_9BASI</name>
<keyword evidence="2 7" id="KW-0645">Protease</keyword>